<sequence>MNSLRLQEEFSTNKSIKRPGKLDDHKKGQFCGQRRVARPASMKSVGLVALMLKKLRCGEFSTSVQFLRVFKNKAINSLFRI</sequence>
<keyword evidence="2" id="KW-1185">Reference proteome</keyword>
<feature type="compositionally biased region" description="Polar residues" evidence="1">
    <location>
        <begin position="1"/>
        <end position="14"/>
    </location>
</feature>
<evidence type="ECO:0000256" key="1">
    <source>
        <dbReference type="SAM" id="MobiDB-lite"/>
    </source>
</evidence>
<organism evidence="2 3">
    <name type="scientific">Heterorhabditis bacteriophora</name>
    <name type="common">Entomopathogenic nematode worm</name>
    <dbReference type="NCBI Taxonomy" id="37862"/>
    <lineage>
        <taxon>Eukaryota</taxon>
        <taxon>Metazoa</taxon>
        <taxon>Ecdysozoa</taxon>
        <taxon>Nematoda</taxon>
        <taxon>Chromadorea</taxon>
        <taxon>Rhabditida</taxon>
        <taxon>Rhabditina</taxon>
        <taxon>Rhabditomorpha</taxon>
        <taxon>Strongyloidea</taxon>
        <taxon>Heterorhabditidae</taxon>
        <taxon>Heterorhabditis</taxon>
    </lineage>
</organism>
<evidence type="ECO:0000313" key="2">
    <source>
        <dbReference type="Proteomes" id="UP000095283"/>
    </source>
</evidence>
<dbReference type="WBParaSite" id="Hba_04459">
    <property type="protein sequence ID" value="Hba_04459"/>
    <property type="gene ID" value="Hba_04459"/>
</dbReference>
<proteinExistence type="predicted"/>
<protein>
    <submittedName>
        <fullName evidence="3">Uncharacterized protein</fullName>
    </submittedName>
</protein>
<dbReference type="Proteomes" id="UP000095283">
    <property type="component" value="Unplaced"/>
</dbReference>
<accession>A0A1I7WHI4</accession>
<reference evidence="3" key="1">
    <citation type="submission" date="2016-11" db="UniProtKB">
        <authorList>
            <consortium name="WormBaseParasite"/>
        </authorList>
    </citation>
    <scope>IDENTIFICATION</scope>
</reference>
<evidence type="ECO:0000313" key="3">
    <source>
        <dbReference type="WBParaSite" id="Hba_04459"/>
    </source>
</evidence>
<feature type="region of interest" description="Disordered" evidence="1">
    <location>
        <begin position="1"/>
        <end position="27"/>
    </location>
</feature>
<dbReference type="AlphaFoldDB" id="A0A1I7WHI4"/>
<name>A0A1I7WHI4_HETBA</name>